<dbReference type="Proteomes" id="UP000028701">
    <property type="component" value="Unassembled WGS sequence"/>
</dbReference>
<evidence type="ECO:0008006" key="3">
    <source>
        <dbReference type="Google" id="ProtNLM"/>
    </source>
</evidence>
<dbReference type="OrthoDB" id="3078238at2"/>
<comment type="caution">
    <text evidence="1">The sequence shown here is derived from an EMBL/GenBank/DDBJ whole genome shotgun (WGS) entry which is preliminary data.</text>
</comment>
<organism evidence="1 2">
    <name type="scientific">Agrobacterium rubi TR3 = NBRC 13261</name>
    <dbReference type="NCBI Taxonomy" id="1368415"/>
    <lineage>
        <taxon>Bacteria</taxon>
        <taxon>Pseudomonadati</taxon>
        <taxon>Pseudomonadota</taxon>
        <taxon>Alphaproteobacteria</taxon>
        <taxon>Hyphomicrobiales</taxon>
        <taxon>Rhizobiaceae</taxon>
        <taxon>Rhizobium/Agrobacterium group</taxon>
        <taxon>Agrobacterium</taxon>
    </lineage>
</organism>
<gene>
    <name evidence="1" type="ORF">RRU01S_27_00170</name>
</gene>
<reference evidence="1 2" key="1">
    <citation type="submission" date="2014-08" db="EMBL/GenBank/DDBJ databases">
        <title>Whole genome shotgun sequence of Rhizobium rubi NBRC 13261.</title>
        <authorList>
            <person name="Katano-Makiyama Y."/>
            <person name="Hosoyama A."/>
            <person name="Hashimoto M."/>
            <person name="Hosoyama Y."/>
            <person name="Noguchi M."/>
            <person name="Tsuchikane K."/>
            <person name="Uohara A."/>
            <person name="Ohji S."/>
            <person name="Ichikawa N."/>
            <person name="Kimura A."/>
            <person name="Yamazoe A."/>
            <person name="Fujita N."/>
        </authorList>
    </citation>
    <scope>NUCLEOTIDE SEQUENCE [LARGE SCALE GENOMIC DNA]</scope>
    <source>
        <strain evidence="1 2">NBRC 13261</strain>
    </source>
</reference>
<protein>
    <recommendedName>
        <fullName evidence="3">Beta-ketoacyl synthase N-terminal domain-containing protein</fullName>
    </recommendedName>
</protein>
<proteinExistence type="predicted"/>
<evidence type="ECO:0000313" key="1">
    <source>
        <dbReference type="EMBL" id="GAK72629.1"/>
    </source>
</evidence>
<dbReference type="EMBL" id="BBJU01000027">
    <property type="protein sequence ID" value="GAK72629.1"/>
    <property type="molecule type" value="Genomic_DNA"/>
</dbReference>
<evidence type="ECO:0000313" key="2">
    <source>
        <dbReference type="Proteomes" id="UP000028701"/>
    </source>
</evidence>
<accession>A0A081D133</accession>
<sequence length="348" mass="37113">MNALAGIVGVGISCPLGQGSDAVRRAYVERVRNFVRSSQGPIGFDGQAITLSCVMPFEEVRDYDLRIRNLFAAAFDDLAAQVEIDAPVALRLVVPAWLGRHDIGAGLQTWVKNTYSKWFSSVSLLSGGDTIALYEVAKALKELRDENGGGLIVGALDSFMDAELLDMLAVNGRLFSRGNPHGLIPAEAAVLVMLELPGELRQALPVLGTMRSVFTGFERENLLAPDGVIGRGLAKPLRQAFETFSPARFLVDLNGERWRSEDLGFALSGARVPDKLLADFETPIAFTGDCGAANSLIMATVAIDGGQSGPPDQAEDQTAGVSILSIALPQGPRCVAVFQSLNKHGMDS</sequence>
<dbReference type="RefSeq" id="WP_131367810.1">
    <property type="nucleotide sequence ID" value="NZ_BBJU01000027.1"/>
</dbReference>
<name>A0A081D133_9HYPH</name>
<dbReference type="AlphaFoldDB" id="A0A081D133"/>
<dbReference type="eggNOG" id="COG0304">
    <property type="taxonomic scope" value="Bacteria"/>
</dbReference>